<protein>
    <submittedName>
        <fullName evidence="5">SDR family oxidoreductase</fullName>
        <ecNumber evidence="5">1.-.-.-</ecNumber>
    </submittedName>
</protein>
<gene>
    <name evidence="5" type="ORF">SK069_16285</name>
</gene>
<dbReference type="SMART" id="SM00822">
    <property type="entry name" value="PKS_KR"/>
    <property type="match status" value="1"/>
</dbReference>
<dbReference type="EC" id="1.-.-.-" evidence="5"/>
<comment type="similarity">
    <text evidence="1 3">Belongs to the short-chain dehydrogenases/reductases (SDR) family.</text>
</comment>
<reference evidence="5 6" key="1">
    <citation type="submission" date="2023-11" db="EMBL/GenBank/DDBJ databases">
        <authorList>
            <person name="Xu M."/>
            <person name="Jiang T."/>
        </authorList>
    </citation>
    <scope>NUCLEOTIDE SEQUENCE [LARGE SCALE GENOMIC DNA]</scope>
    <source>
        <strain evidence="5 6">SD</strain>
    </source>
</reference>
<dbReference type="InterPro" id="IPR057326">
    <property type="entry name" value="KR_dom"/>
</dbReference>
<feature type="domain" description="Ketoreductase" evidence="4">
    <location>
        <begin position="10"/>
        <end position="195"/>
    </location>
</feature>
<dbReference type="EMBL" id="JAXAVX010000011">
    <property type="protein sequence ID" value="MDX8153157.1"/>
    <property type="molecule type" value="Genomic_DNA"/>
</dbReference>
<dbReference type="InterPro" id="IPR036291">
    <property type="entry name" value="NAD(P)-bd_dom_sf"/>
</dbReference>
<comment type="caution">
    <text evidence="5">The sequence shown here is derived from an EMBL/GenBank/DDBJ whole genome shotgun (WGS) entry which is preliminary data.</text>
</comment>
<organism evidence="5 6">
    <name type="scientific">Patulibacter brassicae</name>
    <dbReference type="NCBI Taxonomy" id="1705717"/>
    <lineage>
        <taxon>Bacteria</taxon>
        <taxon>Bacillati</taxon>
        <taxon>Actinomycetota</taxon>
        <taxon>Thermoleophilia</taxon>
        <taxon>Solirubrobacterales</taxon>
        <taxon>Patulibacteraceae</taxon>
        <taxon>Patulibacter</taxon>
    </lineage>
</organism>
<dbReference type="Pfam" id="PF00106">
    <property type="entry name" value="adh_short"/>
    <property type="match status" value="1"/>
</dbReference>
<evidence type="ECO:0000313" key="5">
    <source>
        <dbReference type="EMBL" id="MDX8153157.1"/>
    </source>
</evidence>
<evidence type="ECO:0000256" key="2">
    <source>
        <dbReference type="ARBA" id="ARBA00023002"/>
    </source>
</evidence>
<keyword evidence="2 5" id="KW-0560">Oxidoreductase</keyword>
<dbReference type="GO" id="GO:0016491">
    <property type="term" value="F:oxidoreductase activity"/>
    <property type="evidence" value="ECO:0007669"/>
    <property type="project" value="UniProtKB-KW"/>
</dbReference>
<dbReference type="PANTHER" id="PTHR44196">
    <property type="entry name" value="DEHYDROGENASE/REDUCTASE SDR FAMILY MEMBER 7B"/>
    <property type="match status" value="1"/>
</dbReference>
<evidence type="ECO:0000256" key="1">
    <source>
        <dbReference type="ARBA" id="ARBA00006484"/>
    </source>
</evidence>
<keyword evidence="6" id="KW-1185">Reference proteome</keyword>
<sequence length="264" mass="27971">MSLPDPRPDGAALVTGASSGIGIDLSRELARRGHGLILVARRVERLEEVAAELREEFGIRVDVLPADLSERDGRVDLLERIAGLGLEVDVLLNNAGYGLSGRFIELEAERQEQMVRLNVEAVHHLARAVLPGMVERGAGAVLLLGSIAAFQPLVGMSDYAATKAFVLALGEALHEEVGSKGVTVTTLCPGPVKTEFWEVAGGAKGASAIPVMWQTSDKVAREAVEGLEKGQRVVVPGVPVKAAALGGRWTPRSVLLPLLKRTGM</sequence>
<evidence type="ECO:0000313" key="6">
    <source>
        <dbReference type="Proteomes" id="UP001277761"/>
    </source>
</evidence>
<evidence type="ECO:0000259" key="4">
    <source>
        <dbReference type="SMART" id="SM00822"/>
    </source>
</evidence>
<dbReference type="Proteomes" id="UP001277761">
    <property type="component" value="Unassembled WGS sequence"/>
</dbReference>
<dbReference type="PRINTS" id="PR00080">
    <property type="entry name" value="SDRFAMILY"/>
</dbReference>
<dbReference type="PANTHER" id="PTHR44196:SF2">
    <property type="entry name" value="SHORT-CHAIN DEHYDROGENASE-RELATED"/>
    <property type="match status" value="1"/>
</dbReference>
<dbReference type="InterPro" id="IPR002347">
    <property type="entry name" value="SDR_fam"/>
</dbReference>
<accession>A0ABU4VMU8</accession>
<dbReference type="SUPFAM" id="SSF51735">
    <property type="entry name" value="NAD(P)-binding Rossmann-fold domains"/>
    <property type="match status" value="1"/>
</dbReference>
<dbReference type="Gene3D" id="3.40.50.720">
    <property type="entry name" value="NAD(P)-binding Rossmann-like Domain"/>
    <property type="match status" value="1"/>
</dbReference>
<evidence type="ECO:0000256" key="3">
    <source>
        <dbReference type="RuleBase" id="RU000363"/>
    </source>
</evidence>
<dbReference type="PROSITE" id="PS00061">
    <property type="entry name" value="ADH_SHORT"/>
    <property type="match status" value="1"/>
</dbReference>
<proteinExistence type="inferred from homology"/>
<dbReference type="InterPro" id="IPR020904">
    <property type="entry name" value="Sc_DH/Rdtase_CS"/>
</dbReference>
<dbReference type="PRINTS" id="PR00081">
    <property type="entry name" value="GDHRDH"/>
</dbReference>
<dbReference type="PIRSF" id="PIRSF000126">
    <property type="entry name" value="11-beta-HSD1"/>
    <property type="match status" value="1"/>
</dbReference>
<dbReference type="RefSeq" id="WP_319955308.1">
    <property type="nucleotide sequence ID" value="NZ_JAXAVX010000011.1"/>
</dbReference>
<name>A0ABU4VMU8_9ACTN</name>